<keyword evidence="1" id="KW-1185">Reference proteome</keyword>
<sequence length="410" mass="47275">MFETGSVNRMKKVKTRWIWAELTEAAVLAKFWEDEHASTRSISRQEGMRSPSTIQRILKEKRFHSYKMQHRHPIRSSLPGNSGWSLLFPSTLPQNFTLPVPTTRDLQAFKETDEVWQRALDRINDSHTQSKIDNQRKIKHKMLAADLVDPKKVLDEGKWANFRGSSSLLFRHRHELNKKLDAKRLKESNTLKLNQQKAEASSNQIHPNSLVDALSPYNRQRIAYLYCANGKKASTARTFCMGTFLTNYCFNPEYKCKGCDRSMMLEHLRRIVHRNARIEIATHVIVKGNSSSALEDLNTEDLPSSIPNINCPSIICWRRCPICWSNSCIVPLPEAVYHLSFAKFVDYLANATHWISSFPASSTDGDEVKECQHCTFHDHHHYFAYQNYITTFKVIAIRPLHVIFSPMIAG</sequence>
<evidence type="ECO:0000313" key="2">
    <source>
        <dbReference type="WBParaSite" id="jg3354"/>
    </source>
</evidence>
<dbReference type="Proteomes" id="UP000887574">
    <property type="component" value="Unplaced"/>
</dbReference>
<dbReference type="GO" id="GO:0046854">
    <property type="term" value="P:phosphatidylinositol phosphate biosynthetic process"/>
    <property type="evidence" value="ECO:0007669"/>
    <property type="project" value="TreeGrafter"/>
</dbReference>
<reference evidence="2" key="1">
    <citation type="submission" date="2022-11" db="UniProtKB">
        <authorList>
            <consortium name="WormBaseParasite"/>
        </authorList>
    </citation>
    <scope>IDENTIFICATION</scope>
</reference>
<evidence type="ECO:0000313" key="1">
    <source>
        <dbReference type="Proteomes" id="UP000887574"/>
    </source>
</evidence>
<dbReference type="GO" id="GO:0000285">
    <property type="term" value="F:1-phosphatidylinositol-3-phosphate 5-kinase activity"/>
    <property type="evidence" value="ECO:0007669"/>
    <property type="project" value="TreeGrafter"/>
</dbReference>
<dbReference type="AlphaFoldDB" id="A0A915E920"/>
<name>A0A915E920_9BILA</name>
<dbReference type="WBParaSite" id="jg3354">
    <property type="protein sequence ID" value="jg3354"/>
    <property type="gene ID" value="jg3354"/>
</dbReference>
<proteinExistence type="predicted"/>
<protein>
    <submittedName>
        <fullName evidence="2">C2H2-type domain-containing protein</fullName>
    </submittedName>
</protein>
<organism evidence="1 2">
    <name type="scientific">Ditylenchus dipsaci</name>
    <dbReference type="NCBI Taxonomy" id="166011"/>
    <lineage>
        <taxon>Eukaryota</taxon>
        <taxon>Metazoa</taxon>
        <taxon>Ecdysozoa</taxon>
        <taxon>Nematoda</taxon>
        <taxon>Chromadorea</taxon>
        <taxon>Rhabditida</taxon>
        <taxon>Tylenchina</taxon>
        <taxon>Tylenchomorpha</taxon>
        <taxon>Sphaerularioidea</taxon>
        <taxon>Anguinidae</taxon>
        <taxon>Anguininae</taxon>
        <taxon>Ditylenchus</taxon>
    </lineage>
</organism>
<accession>A0A915E920</accession>
<dbReference type="PANTHER" id="PTHR45748:SF7">
    <property type="entry name" value="1-PHOSPHATIDYLINOSITOL 3-PHOSPHATE 5-KINASE-RELATED"/>
    <property type="match status" value="1"/>
</dbReference>
<dbReference type="PANTHER" id="PTHR45748">
    <property type="entry name" value="1-PHOSPHATIDYLINOSITOL 3-PHOSPHATE 5-KINASE-RELATED"/>
    <property type="match status" value="1"/>
</dbReference>
<dbReference type="GO" id="GO:0010008">
    <property type="term" value="C:endosome membrane"/>
    <property type="evidence" value="ECO:0007669"/>
    <property type="project" value="TreeGrafter"/>
</dbReference>